<sequence>MNSETWNLRNGLLQRQFGPGLTDSLDGEAKGDDCSNLPTGCRILRASEGVHYWQVQYYPEHLTSELDKCAGASSFEQTLRGIDETFYATFPDARHPSGRQWSHYSISDNVVHEGTAFLIHDAISVTYPSHLNPSLSAQAMACDSEVVQQPTFSSELISAVQPSDVGPAQKDCSQPFQSLAMEFDEEPQQMVGIESHQTDISMSSPTRQMSVETDRVTHIQERKPLSMQSSVDDEPPMACLSPPPNDVLLSIKQESSPIQDLNRLPSQTGTWPSLRTRSQSQADSSPPPTTTSSPSETVSLTSFGRRTSLLPASPTTSSATSPPSPIGTNSTSRTESEVAGPSVMRLSPLPTNRKPVEKKKTQTLACTFCRHRKIACGPPRSGTTEKTCNQCQRRSLECVFPTESRRGMRKKKAQPSQKTPGSPDSSNATNQSVKSEQKHDLPESGSSHRPQEDG</sequence>
<evidence type="ECO:0000256" key="1">
    <source>
        <dbReference type="SAM" id="MobiDB-lite"/>
    </source>
</evidence>
<dbReference type="SMART" id="SM00066">
    <property type="entry name" value="GAL4"/>
    <property type="match status" value="1"/>
</dbReference>
<feature type="compositionally biased region" description="Basic and acidic residues" evidence="1">
    <location>
        <begin position="212"/>
        <end position="224"/>
    </location>
</feature>
<keyword evidence="4" id="KW-1185">Reference proteome</keyword>
<feature type="compositionally biased region" description="Polar residues" evidence="1">
    <location>
        <begin position="252"/>
        <end position="283"/>
    </location>
</feature>
<reference evidence="3 4" key="1">
    <citation type="submission" date="2024-01" db="EMBL/GenBank/DDBJ databases">
        <title>A draft genome for the cacao thread blight pathogen Marasmiellus scandens.</title>
        <authorList>
            <person name="Baruah I.K."/>
            <person name="Leung J."/>
            <person name="Bukari Y."/>
            <person name="Amoako-Attah I."/>
            <person name="Meinhardt L.W."/>
            <person name="Bailey B.A."/>
            <person name="Cohen S.P."/>
        </authorList>
    </citation>
    <scope>NUCLEOTIDE SEQUENCE [LARGE SCALE GENOMIC DNA]</scope>
    <source>
        <strain evidence="3 4">GH-19</strain>
    </source>
</reference>
<evidence type="ECO:0000313" key="4">
    <source>
        <dbReference type="Proteomes" id="UP001498398"/>
    </source>
</evidence>
<proteinExistence type="predicted"/>
<comment type="caution">
    <text evidence="3">The sequence shown here is derived from an EMBL/GenBank/DDBJ whole genome shotgun (WGS) entry which is preliminary data.</text>
</comment>
<dbReference type="PROSITE" id="PS00463">
    <property type="entry name" value="ZN2_CY6_FUNGAL_1"/>
    <property type="match status" value="1"/>
</dbReference>
<dbReference type="Gene3D" id="4.10.240.10">
    <property type="entry name" value="Zn(2)-C6 fungal-type DNA-binding domain"/>
    <property type="match status" value="1"/>
</dbReference>
<name>A0ABR1J456_9AGAR</name>
<gene>
    <name evidence="3" type="ORF">VKT23_013602</name>
</gene>
<feature type="compositionally biased region" description="Polar residues" evidence="1">
    <location>
        <begin position="414"/>
        <end position="434"/>
    </location>
</feature>
<dbReference type="Proteomes" id="UP001498398">
    <property type="component" value="Unassembled WGS sequence"/>
</dbReference>
<feature type="region of interest" description="Disordered" evidence="1">
    <location>
        <begin position="196"/>
        <end position="360"/>
    </location>
</feature>
<organism evidence="3 4">
    <name type="scientific">Marasmiellus scandens</name>
    <dbReference type="NCBI Taxonomy" id="2682957"/>
    <lineage>
        <taxon>Eukaryota</taxon>
        <taxon>Fungi</taxon>
        <taxon>Dikarya</taxon>
        <taxon>Basidiomycota</taxon>
        <taxon>Agaricomycotina</taxon>
        <taxon>Agaricomycetes</taxon>
        <taxon>Agaricomycetidae</taxon>
        <taxon>Agaricales</taxon>
        <taxon>Marasmiineae</taxon>
        <taxon>Omphalotaceae</taxon>
        <taxon>Marasmiellus</taxon>
    </lineage>
</organism>
<feature type="compositionally biased region" description="Polar residues" evidence="1">
    <location>
        <begin position="198"/>
        <end position="211"/>
    </location>
</feature>
<feature type="compositionally biased region" description="Low complexity" evidence="1">
    <location>
        <begin position="290"/>
        <end position="321"/>
    </location>
</feature>
<evidence type="ECO:0000259" key="2">
    <source>
        <dbReference type="PROSITE" id="PS50048"/>
    </source>
</evidence>
<dbReference type="EMBL" id="JBANRG010000037">
    <property type="protein sequence ID" value="KAK7448871.1"/>
    <property type="molecule type" value="Genomic_DNA"/>
</dbReference>
<evidence type="ECO:0000313" key="3">
    <source>
        <dbReference type="EMBL" id="KAK7448871.1"/>
    </source>
</evidence>
<dbReference type="CDD" id="cd00067">
    <property type="entry name" value="GAL4"/>
    <property type="match status" value="1"/>
</dbReference>
<dbReference type="SUPFAM" id="SSF57701">
    <property type="entry name" value="Zn2/Cys6 DNA-binding domain"/>
    <property type="match status" value="1"/>
</dbReference>
<accession>A0ABR1J456</accession>
<dbReference type="Pfam" id="PF00172">
    <property type="entry name" value="Zn_clus"/>
    <property type="match status" value="1"/>
</dbReference>
<feature type="region of interest" description="Disordered" evidence="1">
    <location>
        <begin position="402"/>
        <end position="454"/>
    </location>
</feature>
<dbReference type="InterPro" id="IPR036864">
    <property type="entry name" value="Zn2-C6_fun-type_DNA-bd_sf"/>
</dbReference>
<protein>
    <recommendedName>
        <fullName evidence="2">Zn(2)-C6 fungal-type domain-containing protein</fullName>
    </recommendedName>
</protein>
<dbReference type="InterPro" id="IPR001138">
    <property type="entry name" value="Zn2Cys6_DnaBD"/>
</dbReference>
<feature type="domain" description="Zn(2)-C6 fungal-type" evidence="2">
    <location>
        <begin position="365"/>
        <end position="400"/>
    </location>
</feature>
<dbReference type="PROSITE" id="PS50048">
    <property type="entry name" value="ZN2_CY6_FUNGAL_2"/>
    <property type="match status" value="1"/>
</dbReference>